<dbReference type="Proteomes" id="UP000245462">
    <property type="component" value="Unassembled WGS sequence"/>
</dbReference>
<proteinExistence type="predicted"/>
<dbReference type="SUPFAM" id="SSF47413">
    <property type="entry name" value="lambda repressor-like DNA-binding domains"/>
    <property type="match status" value="1"/>
</dbReference>
<dbReference type="RefSeq" id="WP_116678547.1">
    <property type="nucleotide sequence ID" value="NZ_JBGXZY010000031.1"/>
</dbReference>
<evidence type="ECO:0000313" key="2">
    <source>
        <dbReference type="EMBL" id="PVZ14057.1"/>
    </source>
</evidence>
<dbReference type="AlphaFoldDB" id="A0A2U1FPF2"/>
<organism evidence="2 3">
    <name type="scientific">Porphyromonas loveana</name>
    <dbReference type="NCBI Taxonomy" id="1884669"/>
    <lineage>
        <taxon>Bacteria</taxon>
        <taxon>Pseudomonadati</taxon>
        <taxon>Bacteroidota</taxon>
        <taxon>Bacteroidia</taxon>
        <taxon>Bacteroidales</taxon>
        <taxon>Porphyromonadaceae</taxon>
        <taxon>Porphyromonas</taxon>
    </lineage>
</organism>
<dbReference type="GeneID" id="94549994"/>
<accession>A0A2U1FPF2</accession>
<dbReference type="PROSITE" id="PS50943">
    <property type="entry name" value="HTH_CROC1"/>
    <property type="match status" value="1"/>
</dbReference>
<reference evidence="2 3" key="1">
    <citation type="submission" date="2018-04" db="EMBL/GenBank/DDBJ databases">
        <title>Genomic Encyclopedia of Type Strains, Phase IV (KMG-IV): sequencing the most valuable type-strain genomes for metagenomic binning, comparative biology and taxonomic classification.</title>
        <authorList>
            <person name="Goeker M."/>
        </authorList>
    </citation>
    <scope>NUCLEOTIDE SEQUENCE [LARGE SCALE GENOMIC DNA]</scope>
    <source>
        <strain evidence="2 3">DSM 28520</strain>
    </source>
</reference>
<dbReference type="InterPro" id="IPR001387">
    <property type="entry name" value="Cro/C1-type_HTH"/>
</dbReference>
<dbReference type="EMBL" id="QEKY01000002">
    <property type="protein sequence ID" value="PVZ14057.1"/>
    <property type="molecule type" value="Genomic_DNA"/>
</dbReference>
<name>A0A2U1FPF2_9PORP</name>
<feature type="domain" description="HTH cro/C1-type" evidence="1">
    <location>
        <begin position="11"/>
        <end position="66"/>
    </location>
</feature>
<dbReference type="Pfam" id="PF01381">
    <property type="entry name" value="HTH_3"/>
    <property type="match status" value="1"/>
</dbReference>
<evidence type="ECO:0000259" key="1">
    <source>
        <dbReference type="PROSITE" id="PS50943"/>
    </source>
</evidence>
<evidence type="ECO:0000313" key="3">
    <source>
        <dbReference type="Proteomes" id="UP000245462"/>
    </source>
</evidence>
<gene>
    <name evidence="2" type="ORF">C7382_102101</name>
</gene>
<dbReference type="Gene3D" id="1.10.260.40">
    <property type="entry name" value="lambda repressor-like DNA-binding domains"/>
    <property type="match status" value="1"/>
</dbReference>
<protein>
    <submittedName>
        <fullName evidence="2">Helix-turn-helix protein</fullName>
    </submittedName>
</protein>
<comment type="caution">
    <text evidence="2">The sequence shown here is derived from an EMBL/GenBank/DDBJ whole genome shotgun (WGS) entry which is preliminary data.</text>
</comment>
<dbReference type="InterPro" id="IPR010982">
    <property type="entry name" value="Lambda_DNA-bd_dom_sf"/>
</dbReference>
<keyword evidence="3" id="KW-1185">Reference proteome</keyword>
<sequence length="153" mass="17163">MIDVDAIKTRILSMMEQLGMTPSAFADQACISRSALTHLASGRNKVTLDMINKIVQGFDEWNPEWIIFGHGPQKRGETDSSDMYGGDLFSSASSVGEITPTEAHRESVSQHYFAPKSEPEVRIIEKPEKQIERITVFYSDGSYQEFRRATASK</sequence>
<dbReference type="OrthoDB" id="1034290at2"/>
<dbReference type="GO" id="GO:0003677">
    <property type="term" value="F:DNA binding"/>
    <property type="evidence" value="ECO:0007669"/>
    <property type="project" value="InterPro"/>
</dbReference>
<dbReference type="SMART" id="SM00530">
    <property type="entry name" value="HTH_XRE"/>
    <property type="match status" value="1"/>
</dbReference>
<dbReference type="CDD" id="cd00093">
    <property type="entry name" value="HTH_XRE"/>
    <property type="match status" value="1"/>
</dbReference>